<keyword evidence="1" id="KW-0677">Repeat</keyword>
<reference evidence="6" key="2">
    <citation type="submission" date="2024-04" db="EMBL/GenBank/DDBJ databases">
        <authorList>
            <person name="Chen Y."/>
            <person name="Shah S."/>
            <person name="Dougan E. K."/>
            <person name="Thang M."/>
            <person name="Chan C."/>
        </authorList>
    </citation>
    <scope>NUCLEOTIDE SEQUENCE [LARGE SCALE GENOMIC DNA]</scope>
</reference>
<accession>A0A9P1FK13</accession>
<dbReference type="PROSITE" id="PS50012">
    <property type="entry name" value="RCC1_3"/>
    <property type="match status" value="3"/>
</dbReference>
<dbReference type="InterPro" id="IPR001584">
    <property type="entry name" value="Integrase_cat-core"/>
</dbReference>
<feature type="repeat" description="RCC1" evidence="2">
    <location>
        <begin position="288"/>
        <end position="365"/>
    </location>
</feature>
<feature type="compositionally biased region" description="Acidic residues" evidence="3">
    <location>
        <begin position="1098"/>
        <end position="1132"/>
    </location>
</feature>
<dbReference type="Pfam" id="PF13540">
    <property type="entry name" value="RCC1_2"/>
    <property type="match status" value="1"/>
</dbReference>
<evidence type="ECO:0000313" key="7">
    <source>
        <dbReference type="EMBL" id="CAL4766098.1"/>
    </source>
</evidence>
<dbReference type="SUPFAM" id="SSF50985">
    <property type="entry name" value="RCC1/BLIP-II"/>
    <property type="match status" value="1"/>
</dbReference>
<evidence type="ECO:0000256" key="3">
    <source>
        <dbReference type="SAM" id="MobiDB-lite"/>
    </source>
</evidence>
<dbReference type="EMBL" id="CAMXCT020000435">
    <property type="protein sequence ID" value="CAL1132161.1"/>
    <property type="molecule type" value="Genomic_DNA"/>
</dbReference>
<dbReference type="InterPro" id="IPR036397">
    <property type="entry name" value="RNaseH_sf"/>
</dbReference>
<feature type="compositionally biased region" description="Low complexity" evidence="3">
    <location>
        <begin position="768"/>
        <end position="800"/>
    </location>
</feature>
<evidence type="ECO:0000259" key="4">
    <source>
        <dbReference type="PROSITE" id="PS50994"/>
    </source>
</evidence>
<dbReference type="GO" id="GO:0015074">
    <property type="term" value="P:DNA integration"/>
    <property type="evidence" value="ECO:0007669"/>
    <property type="project" value="InterPro"/>
</dbReference>
<protein>
    <submittedName>
        <fullName evidence="7">Retrovirus-related Pol polyprotein from transposon RE1 (Retro element 1) (AtRE1)</fullName>
    </submittedName>
</protein>
<dbReference type="InterPro" id="IPR051210">
    <property type="entry name" value="Ub_ligase/GEF_domain"/>
</dbReference>
<feature type="compositionally biased region" description="Basic and acidic residues" evidence="3">
    <location>
        <begin position="1031"/>
        <end position="1042"/>
    </location>
</feature>
<name>A0A9P1FK13_9DINO</name>
<dbReference type="SUPFAM" id="SSF53098">
    <property type="entry name" value="Ribonuclease H-like"/>
    <property type="match status" value="1"/>
</dbReference>
<feature type="compositionally biased region" description="Basic and acidic residues" evidence="3">
    <location>
        <begin position="1201"/>
        <end position="1210"/>
    </location>
</feature>
<feature type="region of interest" description="Disordered" evidence="3">
    <location>
        <begin position="2048"/>
        <end position="2072"/>
    </location>
</feature>
<feature type="region of interest" description="Disordered" evidence="3">
    <location>
        <begin position="666"/>
        <end position="803"/>
    </location>
</feature>
<reference evidence="5" key="1">
    <citation type="submission" date="2022-10" db="EMBL/GenBank/DDBJ databases">
        <authorList>
            <person name="Chen Y."/>
            <person name="Dougan E. K."/>
            <person name="Chan C."/>
            <person name="Rhodes N."/>
            <person name="Thang M."/>
        </authorList>
    </citation>
    <scope>NUCLEOTIDE SEQUENCE</scope>
</reference>
<evidence type="ECO:0000313" key="6">
    <source>
        <dbReference type="EMBL" id="CAL1132161.1"/>
    </source>
</evidence>
<sequence>MVRARNKVKENGCHNQVKETKVLLSTDFLEWGAPRAKQETIVELWGLLSDWSRDREVSEIGSPGPNNEAAEDRFDDLDDVQEEQLPSEGLQLSHELLGQMEVSEVAVGAGHCVLVSSCGRAFGYGCNARGQLGIGGEELESSSLAELHLKSSNYEGTREMKVLGAACGSEHTLLLARSPSGESPRQIFVCGAWEALGLPHSCADQFYPTQIPLRHDVTAIAARGGASCCTVSEGESETCRHLLYLWGEVDCCPCPDLLERPTPCFRLPRMTRKLGLGGSFGLVLDITGNVYAWGDGTYGELGGAVMDFGGWPLTNRSFTDPQALPVPGKVTLPRHTQDKEAGEEGPKGVKDIACGERHSLLLDDAGNLYAFGENLAGQCGVLEAVGSGHIFGCTVQQPRPVPIEAASLSDVTPTQERGEKVFAGKWHSAMVTADHRLYIWGHPSNRKLGHVGFNHDGTEAGEDPGIGAKQKSKARPPGVAVRSALRDAVRRPRMVFALLHRRVRTLGLGEECTVIVHGDGKEPEESQEVQDVQVQSEAIPDLEAALPVEAEKESHPLEEAQPPKDFGLLAGICERFRLYDAVEKLSINDTGHTAVSRLRRTNGLHDPLDYDECDSDDLPDLEPIEPGDSLWLCVNCHSADWRREGAAWTCMSCGCNRFRDAFLEDSSRVQPPPRPWHYERSWPRDYPDVRMPDDPRPMSEPNEDYEHPAESEQLTNDPTVDPDDPVETPARPSRRQRRAARKKDALHADQLGRRKVSYDTSMQTTKRGGAPSPSSPGHSDGGPFSSKPSSKLSSKPSTGPHGQWRDEMLKQLADQGTKEPWNIAMGPSPGLKYRGGTPPQPPPWTYAKDDLRAFSKCERKLEVWRLQIRAYLPPRESSLMLYSSLRGDAEEELEHCDLKKVDSDDGVDYIVEMLRAPLMTKTIYLKRKYLHEFETIQRHFGESIRDFTNRYHRTERSLLAVGINAQAMYDEESRGSRILDRMRLSLEAQRLVLVGCQQSLKYHDVVESALLQFPQHRPAPLVVYVKEFEGKGDRNHRPDQSKTHPANSGQGGGQSNQKGGKGDSKGKRPSAFTNTKRTYVAENPDNEDQPTEDHAEEQAADEDADQQAPDGDEADENQEDEGAPEGEDDELDSSLRDVVQCLTVTARRLQSLTLGRRFSGKKTIEQRKQESHCAVCGEKGHWQGDAACRQSSKPAAGKGGAKGDAKKPDKTSSAPAKRVLRVQQPNGSLKSVSFDEDDGETHDGDDQHGPFGTYFTFMTNNPSINIHQVYGTNIKSFADFMVLDTACQRTCCSSTWFSFRKEKLERYSLKMHTSPNKEPFEFGHGPTQFSHQHALIPAGLDDTHHGLLLLGACVISTTNDIPLLGSSGLLSDKLQVVLDLPKRSAYLRSLQITLPICMVNGHLAFNISKFPEHVSKSPVWHDLTKLCSKFEGDRELMLPPQALKVCNIRPESPSNASRSASTMVAELEPLRCSTFSSGKASMPGDATGSEATNSTKALADIPRPSRDGQHDEVDGHVPTALPTSVNSTVREQARQFRQVPGLPKGVAVVRRTRSLGRSSAIAAATTAIACILNSVNLCGQEPKAPLDPGSLDFLDNFGASSPRANYGCCQTTSNNQGEEEHGQTQEFWRWQAESSHQGGGGRGNLRRVRLVDDRTMMKRPKTTWVTGHLRQVLKTYEMENQAYAQMPNHKDQMQFGPKIDLLEVFAGSANLTARAPRFKLSALEPIDIKINVDLTTPEGRAIVWRAVKKFRPLLVVVEWPCKEWSIFNENMNYSWRPGELEQLRQQERPLVEFGADLMHYQHQHDRFYLGENPLRSRIWREEPVVSVTELPDNITTRCDAGAYGAETEDGWPIQKPHQWIGNSKEIMAELCRVLTDEAKLYTKPVQGKDTEASGRYCDGLCDAILRGLKREAVARDPLRFRPPEKASVYYVKPTNDEQAWDSLLNTFEKRFENTHKKPYNLPTNDDLYNEICRLVPWDIERIQVAWLPVARRWPTDIPFTHRGAALRTASGKIILESEDLSSVVYPKQRYFETIRLGIFFFGHAPGGPQDDSQEADGAEQRPQQEAPSSKDLVSGMTTDIWFEDAPPEMTKELKKSLARLHANMGHPPKEELIRILAASNNLSSKVLAGLDALRCGSCLRLTLPKKPAVSSTSTMNASAFGDRLQADIVYIRTLSQNVPVLGIVDEFTNYIVATTLTDRHPATVLKTFLTMWYHPLGLPQHLTVDPDTAFLGNMEEWHARHGIEYEIIPAEEHWRIGKIERRNALLRTLVERLVDHHAVVSREALDEVIVAACHSLNSSTYSYGRSPFQAVFGRIPRPLGDLLSDDKALVISNNNNQIFRPELLRAEAVTTLMQISASQAVRRGLLRKTRPQQDLPRLQPGQTIAFWRWQGRSRQHKKGSWSLGRYLASDPDKKSSWVQVGKTTIRIGNNQIRLACGWEDWSPSEEDVKLLKDAEANLSQGLWDDSRGDPPGEDEAQMIDQEIFNFRPIQDLQLSNERGMTRQEAKQLDREIPWRDIMKQDEATIQQYVESAISEYNGWMKWGGVRAIPEDEANRIRNSAKMRRRIMKSRAAYRDKNRGQPPLRPKTRVVVIGCADPDLRQLSRDSPTPTRLSEMIILCIATSGANGEFNMDGLQWTLWLSDAEKAFLQGFQDKSERNGPIFMEPPRDPIQQRAKAFAAALYEILGNCYGLSNAPRTWYIAVDAKLRKNGFIQHSLDRCFYMHFDASGQLNCALIVHVDDFMAVYSTSFPIAKLEEMFEWGSITKVTENQPGVYRGKEITLKRHGGKLQYYITQKKFIEGTTAGKLPPGRLQQDSELSTAEMSDFRSAVGSLQWLSGQTRPDLAAASSLCQKGSKTEISDLNKVYECIKHARETPDFGIGFPSVPFNQNSVILIYSDASWANASNLTSQFGVLVTICPPQVTERTCNAFLVDWKSGRTQRVCRSTLAAEAYSADEGADRGSFVNYFITEIFHQIPAYKGVMKMNMKQAVDAKSLFDCLVAENPSTSEKRSLIAIRSVQQSLGRKDVHWVPTQIMQADGLTKLDPKLRALLMQWCSAPWCQLREEALSRKSTTEKTVTNIAFCFRERLRQRAAFVTGGMDGVQLTFAKTFEGTNLFQILPQGKKSDFPYGTDLHAGATHEQRQEVFGLLGHLYLTVEGGPGVAKEARIAVNNGACVIPLVSSGGASGGLFDFPKECFQKPIWAPEPRWSLLQQKAGRIMSLPIGI</sequence>
<dbReference type="Gene3D" id="3.30.420.10">
    <property type="entry name" value="Ribonuclease H-like superfamily/Ribonuclease H"/>
    <property type="match status" value="1"/>
</dbReference>
<evidence type="ECO:0000313" key="5">
    <source>
        <dbReference type="EMBL" id="CAI3978786.1"/>
    </source>
</evidence>
<dbReference type="PROSITE" id="PS00626">
    <property type="entry name" value="RCC1_2"/>
    <property type="match status" value="2"/>
</dbReference>
<dbReference type="PROSITE" id="PS50994">
    <property type="entry name" value="INTEGRASE"/>
    <property type="match status" value="1"/>
</dbReference>
<feature type="compositionally biased region" description="Basic and acidic residues" evidence="3">
    <location>
        <begin position="676"/>
        <end position="697"/>
    </location>
</feature>
<dbReference type="InterPro" id="IPR009091">
    <property type="entry name" value="RCC1/BLIP-II"/>
</dbReference>
<feature type="repeat" description="RCC1" evidence="2">
    <location>
        <begin position="119"/>
        <end position="178"/>
    </location>
</feature>
<evidence type="ECO:0000256" key="1">
    <source>
        <dbReference type="ARBA" id="ARBA00022737"/>
    </source>
</evidence>
<evidence type="ECO:0000256" key="2">
    <source>
        <dbReference type="PROSITE-ProRule" id="PRU00235"/>
    </source>
</evidence>
<feature type="compositionally biased region" description="Basic residues" evidence="3">
    <location>
        <begin position="732"/>
        <end position="741"/>
    </location>
</feature>
<evidence type="ECO:0000313" key="8">
    <source>
        <dbReference type="Proteomes" id="UP001152797"/>
    </source>
</evidence>
<dbReference type="PANTHER" id="PTHR22870">
    <property type="entry name" value="REGULATOR OF CHROMOSOME CONDENSATION"/>
    <property type="match status" value="1"/>
</dbReference>
<feature type="compositionally biased region" description="Basic and acidic residues" evidence="3">
    <location>
        <begin position="742"/>
        <end position="752"/>
    </location>
</feature>
<dbReference type="InterPro" id="IPR012337">
    <property type="entry name" value="RNaseH-like_sf"/>
</dbReference>
<dbReference type="GO" id="GO:0003676">
    <property type="term" value="F:nucleic acid binding"/>
    <property type="evidence" value="ECO:0007669"/>
    <property type="project" value="InterPro"/>
</dbReference>
<feature type="repeat" description="RCC1" evidence="2">
    <location>
        <begin position="366"/>
        <end position="434"/>
    </location>
</feature>
<keyword evidence="8" id="KW-1185">Reference proteome</keyword>
<dbReference type="OrthoDB" id="428549at2759"/>
<dbReference type="Proteomes" id="UP001152797">
    <property type="component" value="Unassembled WGS sequence"/>
</dbReference>
<gene>
    <name evidence="5" type="ORF">C1SCF055_LOCUS6789</name>
</gene>
<proteinExistence type="predicted"/>
<feature type="region of interest" description="Disordered" evidence="3">
    <location>
        <begin position="1185"/>
        <end position="1248"/>
    </location>
</feature>
<feature type="domain" description="Integrase catalytic" evidence="4">
    <location>
        <begin position="2143"/>
        <end position="2315"/>
    </location>
</feature>
<dbReference type="Gene3D" id="2.130.10.30">
    <property type="entry name" value="Regulator of chromosome condensation 1/beta-lactamase-inhibitor protein II"/>
    <property type="match status" value="2"/>
</dbReference>
<feature type="region of interest" description="Disordered" evidence="3">
    <location>
        <begin position="1031"/>
        <end position="1133"/>
    </location>
</feature>
<dbReference type="Pfam" id="PF00415">
    <property type="entry name" value="RCC1"/>
    <property type="match status" value="1"/>
</dbReference>
<dbReference type="PANTHER" id="PTHR22870:SF408">
    <property type="entry name" value="OS09G0560450 PROTEIN"/>
    <property type="match status" value="1"/>
</dbReference>
<comment type="caution">
    <text evidence="5">The sequence shown here is derived from an EMBL/GenBank/DDBJ whole genome shotgun (WGS) entry which is preliminary data.</text>
</comment>
<feature type="compositionally biased region" description="Basic and acidic residues" evidence="3">
    <location>
        <begin position="1503"/>
        <end position="1512"/>
    </location>
</feature>
<dbReference type="InterPro" id="IPR000408">
    <property type="entry name" value="Reg_chr_condens"/>
</dbReference>
<dbReference type="EMBL" id="CAMXCT010000435">
    <property type="protein sequence ID" value="CAI3978786.1"/>
    <property type="molecule type" value="Genomic_DNA"/>
</dbReference>
<organism evidence="5">
    <name type="scientific">Cladocopium goreaui</name>
    <dbReference type="NCBI Taxonomy" id="2562237"/>
    <lineage>
        <taxon>Eukaryota</taxon>
        <taxon>Sar</taxon>
        <taxon>Alveolata</taxon>
        <taxon>Dinophyceae</taxon>
        <taxon>Suessiales</taxon>
        <taxon>Symbiodiniaceae</taxon>
        <taxon>Cladocopium</taxon>
    </lineage>
</organism>
<dbReference type="EMBL" id="CAMXCT030000435">
    <property type="protein sequence ID" value="CAL4766098.1"/>
    <property type="molecule type" value="Genomic_DNA"/>
</dbReference>
<feature type="region of interest" description="Disordered" evidence="3">
    <location>
        <begin position="1476"/>
        <end position="1512"/>
    </location>
</feature>